<dbReference type="Proteomes" id="UP001195483">
    <property type="component" value="Unassembled WGS sequence"/>
</dbReference>
<organism evidence="1 2">
    <name type="scientific">Potamilus streckersoni</name>
    <dbReference type="NCBI Taxonomy" id="2493646"/>
    <lineage>
        <taxon>Eukaryota</taxon>
        <taxon>Metazoa</taxon>
        <taxon>Spiralia</taxon>
        <taxon>Lophotrochozoa</taxon>
        <taxon>Mollusca</taxon>
        <taxon>Bivalvia</taxon>
        <taxon>Autobranchia</taxon>
        <taxon>Heteroconchia</taxon>
        <taxon>Palaeoheterodonta</taxon>
        <taxon>Unionida</taxon>
        <taxon>Unionoidea</taxon>
        <taxon>Unionidae</taxon>
        <taxon>Ambleminae</taxon>
        <taxon>Lampsilini</taxon>
        <taxon>Potamilus</taxon>
    </lineage>
</organism>
<reference evidence="1" key="1">
    <citation type="journal article" date="2021" name="Genome Biol. Evol.">
        <title>A High-Quality Reference Genome for a Parasitic Bivalve with Doubly Uniparental Inheritance (Bivalvia: Unionida).</title>
        <authorList>
            <person name="Smith C.H."/>
        </authorList>
    </citation>
    <scope>NUCLEOTIDE SEQUENCE</scope>
    <source>
        <strain evidence="1">CHS0354</strain>
    </source>
</reference>
<evidence type="ECO:0000313" key="2">
    <source>
        <dbReference type="Proteomes" id="UP001195483"/>
    </source>
</evidence>
<accession>A0AAE0SAQ5</accession>
<keyword evidence="2" id="KW-1185">Reference proteome</keyword>
<sequence>MLEFYKKINRLTEDGKTWRKYLIKSVSQLVGIYQTFKDDKEELTSCNDLWKIRRSFRSLVAKIRDNLNDLPNGPVKCDMKEEMAMSYYESYFDKYTLLGISQNNIQIKNSFDFKVKDALVEIKNLELTAESAENKWLLNYLYQILDECNRTGVFNDKEEKFLKIRLYKRFSILEMK</sequence>
<comment type="caution">
    <text evidence="1">The sequence shown here is derived from an EMBL/GenBank/DDBJ whole genome shotgun (WGS) entry which is preliminary data.</text>
</comment>
<proteinExistence type="predicted"/>
<reference evidence="1" key="3">
    <citation type="submission" date="2023-05" db="EMBL/GenBank/DDBJ databases">
        <authorList>
            <person name="Smith C.H."/>
        </authorList>
    </citation>
    <scope>NUCLEOTIDE SEQUENCE</scope>
    <source>
        <strain evidence="1">CHS0354</strain>
        <tissue evidence="1">Mantle</tissue>
    </source>
</reference>
<dbReference type="EMBL" id="JAEAOA010000280">
    <property type="protein sequence ID" value="KAK3588491.1"/>
    <property type="molecule type" value="Genomic_DNA"/>
</dbReference>
<protein>
    <submittedName>
        <fullName evidence="1">Uncharacterized protein</fullName>
    </submittedName>
</protein>
<name>A0AAE0SAQ5_9BIVA</name>
<gene>
    <name evidence="1" type="ORF">CHS0354_003520</name>
</gene>
<evidence type="ECO:0000313" key="1">
    <source>
        <dbReference type="EMBL" id="KAK3588491.1"/>
    </source>
</evidence>
<reference evidence="1" key="2">
    <citation type="journal article" date="2021" name="Genome Biol. Evol.">
        <title>Developing a high-quality reference genome for a parasitic bivalve with doubly uniparental inheritance (Bivalvia: Unionida).</title>
        <authorList>
            <person name="Smith C.H."/>
        </authorList>
    </citation>
    <scope>NUCLEOTIDE SEQUENCE</scope>
    <source>
        <strain evidence="1">CHS0354</strain>
        <tissue evidence="1">Mantle</tissue>
    </source>
</reference>
<dbReference type="AlphaFoldDB" id="A0AAE0SAQ5"/>